<dbReference type="PROSITE" id="PS51352">
    <property type="entry name" value="THIOREDOXIN_2"/>
    <property type="match status" value="1"/>
</dbReference>
<keyword evidence="2" id="KW-0963">Cytoplasm</keyword>
<dbReference type="Proteomes" id="UP000324233">
    <property type="component" value="Chromosome"/>
</dbReference>
<evidence type="ECO:0000313" key="10">
    <source>
        <dbReference type="Proteomes" id="UP000324233"/>
    </source>
</evidence>
<dbReference type="PANTHER" id="PTHR21442:SF0">
    <property type="entry name" value="CILIA- AND FLAGELLA-ASSOCIATED PROTEIN 206"/>
    <property type="match status" value="1"/>
</dbReference>
<name>A0A5B9VY12_9BACT</name>
<dbReference type="SUPFAM" id="SSF52833">
    <property type="entry name" value="Thioredoxin-like"/>
    <property type="match status" value="1"/>
</dbReference>
<dbReference type="PANTHER" id="PTHR21442">
    <property type="entry name" value="CILIA- AND FLAGELLA-ASSOCIATED PROTEIN 206"/>
    <property type="match status" value="1"/>
</dbReference>
<dbReference type="AlphaFoldDB" id="A0A5B9VY12"/>
<sequence>MAYRSRAHGAGVGLAAIFLVIGGPAYAPSCARAGEAEETSEIAWRGDYSRAFDEARAREQLLWIQFTGPWCPNCTRMEQDTFPDPAVKERARSSFVAVRLRADVDEQLALGFGLTGLPATVVVSPSRDVLAVRQGYLGPRELDALLADALERRRAKLEAARRLVSNDPRTQSSAGAKPAAGRSEGPSRPRDSAPKNDERLALSGYCPVSLVSDKKLITGQTEYAVVHEGRLYRFANLLTFNLFRRDPGRYIPVNGGNCPVSELDRHATQPGSPRHGVLFQGRLFLCSSEADRRAFLAQPEKYAAIDVAERGYCPHCLSQQGLLVRGDPRVELNREGKRYWFPDASHREAFVATASASSGTERR</sequence>
<evidence type="ECO:0000313" key="9">
    <source>
        <dbReference type="EMBL" id="QEH32877.1"/>
    </source>
</evidence>
<organism evidence="9 10">
    <name type="scientific">Aquisphaera giovannonii</name>
    <dbReference type="NCBI Taxonomy" id="406548"/>
    <lineage>
        <taxon>Bacteria</taxon>
        <taxon>Pseudomonadati</taxon>
        <taxon>Planctomycetota</taxon>
        <taxon>Planctomycetia</taxon>
        <taxon>Isosphaerales</taxon>
        <taxon>Isosphaeraceae</taxon>
        <taxon>Aquisphaera</taxon>
    </lineage>
</organism>
<evidence type="ECO:0000256" key="3">
    <source>
        <dbReference type="ARBA" id="ARBA00022794"/>
    </source>
</evidence>
<accession>A0A5B9VY12</accession>
<feature type="region of interest" description="Disordered" evidence="7">
    <location>
        <begin position="161"/>
        <end position="198"/>
    </location>
</feature>
<feature type="domain" description="Thioredoxin" evidence="8">
    <location>
        <begin position="19"/>
        <end position="155"/>
    </location>
</feature>
<dbReference type="GO" id="GO:0030030">
    <property type="term" value="P:cell projection organization"/>
    <property type="evidence" value="ECO:0007669"/>
    <property type="project" value="UniProtKB-KW"/>
</dbReference>
<dbReference type="EC" id="1.8.1.8" evidence="9"/>
<dbReference type="InterPro" id="IPR013766">
    <property type="entry name" value="Thioredoxin_domain"/>
</dbReference>
<evidence type="ECO:0000256" key="1">
    <source>
        <dbReference type="ARBA" id="ARBA00004430"/>
    </source>
</evidence>
<proteinExistence type="predicted"/>
<keyword evidence="10" id="KW-1185">Reference proteome</keyword>
<gene>
    <name evidence="9" type="primary">dsbD_1</name>
    <name evidence="9" type="ORF">OJF2_13620</name>
</gene>
<dbReference type="KEGG" id="agv:OJF2_13620"/>
<dbReference type="InterPro" id="IPR021897">
    <property type="entry name" value="FAP206"/>
</dbReference>
<evidence type="ECO:0000259" key="8">
    <source>
        <dbReference type="PROSITE" id="PS51352"/>
    </source>
</evidence>
<dbReference type="RefSeq" id="WP_148592379.1">
    <property type="nucleotide sequence ID" value="NZ_CP042997.1"/>
</dbReference>
<dbReference type="Pfam" id="PF13899">
    <property type="entry name" value="Thioredoxin_7"/>
    <property type="match status" value="1"/>
</dbReference>
<dbReference type="EMBL" id="CP042997">
    <property type="protein sequence ID" value="QEH32877.1"/>
    <property type="molecule type" value="Genomic_DNA"/>
</dbReference>
<evidence type="ECO:0000256" key="4">
    <source>
        <dbReference type="ARBA" id="ARBA00023069"/>
    </source>
</evidence>
<keyword evidence="4" id="KW-0969">Cilium</keyword>
<keyword evidence="3" id="KW-0970">Cilium biogenesis/degradation</keyword>
<evidence type="ECO:0000256" key="6">
    <source>
        <dbReference type="ARBA" id="ARBA00023273"/>
    </source>
</evidence>
<protein>
    <submittedName>
        <fullName evidence="9">Thiol:disulfide interchange protein DsbD</fullName>
        <ecNumber evidence="9">1.8.1.8</ecNumber>
    </submittedName>
</protein>
<evidence type="ECO:0000256" key="2">
    <source>
        <dbReference type="ARBA" id="ARBA00022490"/>
    </source>
</evidence>
<dbReference type="GO" id="GO:0047134">
    <property type="term" value="F:protein-disulfide reductase [NAD(P)H] activity"/>
    <property type="evidence" value="ECO:0007669"/>
    <property type="project" value="UniProtKB-EC"/>
</dbReference>
<keyword evidence="6" id="KW-0966">Cell projection</keyword>
<dbReference type="Gene3D" id="3.40.30.10">
    <property type="entry name" value="Glutaredoxin"/>
    <property type="match status" value="1"/>
</dbReference>
<feature type="compositionally biased region" description="Basic and acidic residues" evidence="7">
    <location>
        <begin position="185"/>
        <end position="198"/>
    </location>
</feature>
<reference evidence="9 10" key="1">
    <citation type="submission" date="2019-08" db="EMBL/GenBank/DDBJ databases">
        <title>Deep-cultivation of Planctomycetes and their phenomic and genomic characterization uncovers novel biology.</title>
        <authorList>
            <person name="Wiegand S."/>
            <person name="Jogler M."/>
            <person name="Boedeker C."/>
            <person name="Pinto D."/>
            <person name="Vollmers J."/>
            <person name="Rivas-Marin E."/>
            <person name="Kohn T."/>
            <person name="Peeters S.H."/>
            <person name="Heuer A."/>
            <person name="Rast P."/>
            <person name="Oberbeckmann S."/>
            <person name="Bunk B."/>
            <person name="Jeske O."/>
            <person name="Meyerdierks A."/>
            <person name="Storesund J.E."/>
            <person name="Kallscheuer N."/>
            <person name="Luecker S."/>
            <person name="Lage O.M."/>
            <person name="Pohl T."/>
            <person name="Merkel B.J."/>
            <person name="Hornburger P."/>
            <person name="Mueller R.-W."/>
            <person name="Bruemmer F."/>
            <person name="Labrenz M."/>
            <person name="Spormann A.M."/>
            <person name="Op den Camp H."/>
            <person name="Overmann J."/>
            <person name="Amann R."/>
            <person name="Jetten M.S.M."/>
            <person name="Mascher T."/>
            <person name="Medema M.H."/>
            <person name="Devos D.P."/>
            <person name="Kaster A.-K."/>
            <person name="Ovreas L."/>
            <person name="Rohde M."/>
            <person name="Galperin M.Y."/>
            <person name="Jogler C."/>
        </authorList>
    </citation>
    <scope>NUCLEOTIDE SEQUENCE [LARGE SCALE GENOMIC DNA]</scope>
    <source>
        <strain evidence="9 10">OJF2</strain>
    </source>
</reference>
<keyword evidence="5" id="KW-0206">Cytoskeleton</keyword>
<dbReference type="OrthoDB" id="244344at2"/>
<comment type="subcellular location">
    <subcellularLocation>
        <location evidence="1">Cytoplasm</location>
        <location evidence="1">Cytoskeleton</location>
        <location evidence="1">Cilium axoneme</location>
    </subcellularLocation>
</comment>
<evidence type="ECO:0000256" key="7">
    <source>
        <dbReference type="SAM" id="MobiDB-lite"/>
    </source>
</evidence>
<keyword evidence="9" id="KW-0560">Oxidoreductase</keyword>
<dbReference type="InterPro" id="IPR036249">
    <property type="entry name" value="Thioredoxin-like_sf"/>
</dbReference>
<evidence type="ECO:0000256" key="5">
    <source>
        <dbReference type="ARBA" id="ARBA00023212"/>
    </source>
</evidence>